<feature type="domain" description="Nucleoside transporter/FeoB GTPase Gate" evidence="3">
    <location>
        <begin position="314"/>
        <end position="412"/>
    </location>
</feature>
<dbReference type="PIRSF" id="PIRSF036542">
    <property type="entry name" value="SpmA_SpmB"/>
    <property type="match status" value="1"/>
</dbReference>
<keyword evidence="2" id="KW-0472">Membrane</keyword>
<keyword evidence="2" id="KW-1133">Transmembrane helix</keyword>
<feature type="transmembrane region" description="Helical" evidence="2">
    <location>
        <begin position="241"/>
        <end position="259"/>
    </location>
</feature>
<proteinExistence type="predicted"/>
<feature type="transmembrane region" description="Helical" evidence="2">
    <location>
        <begin position="418"/>
        <end position="442"/>
    </location>
</feature>
<comment type="caution">
    <text evidence="4">The sequence shown here is derived from an EMBL/GenBank/DDBJ whole genome shotgun (WGS) entry which is preliminary data.</text>
</comment>
<evidence type="ECO:0000313" key="4">
    <source>
        <dbReference type="EMBL" id="MFG3817125.1"/>
    </source>
</evidence>
<dbReference type="Pfam" id="PF07670">
    <property type="entry name" value="Gate"/>
    <property type="match status" value="2"/>
</dbReference>
<evidence type="ECO:0000259" key="3">
    <source>
        <dbReference type="Pfam" id="PF07670"/>
    </source>
</evidence>
<feature type="transmembrane region" description="Helical" evidence="2">
    <location>
        <begin position="94"/>
        <end position="118"/>
    </location>
</feature>
<evidence type="ECO:0000256" key="1">
    <source>
        <dbReference type="SAM" id="MobiDB-lite"/>
    </source>
</evidence>
<evidence type="ECO:0000256" key="2">
    <source>
        <dbReference type="SAM" id="Phobius"/>
    </source>
</evidence>
<dbReference type="RefSeq" id="WP_393011226.1">
    <property type="nucleotide sequence ID" value="NZ_JAZAQF010000029.1"/>
</dbReference>
<dbReference type="PANTHER" id="PTHR35793:SF2">
    <property type="entry name" value="INNER MEMBRANE PROTEIN YJIG"/>
    <property type="match status" value="1"/>
</dbReference>
<dbReference type="Proteomes" id="UP001604335">
    <property type="component" value="Unassembled WGS sequence"/>
</dbReference>
<evidence type="ECO:0000313" key="5">
    <source>
        <dbReference type="Proteomes" id="UP001604335"/>
    </source>
</evidence>
<sequence>MKTNVSPLNPIWLFLIAFATVVAAYGGKMKPLTEASFKGAGSAVELAIGLVGSMALWLGIMRVAEEAGLMQAIARAIRPVMVRLFPTVPPEHPAMSAMIMNLAANALGLGNAATPLGLKAMKELDRLNPNPGTATNAMCLFLAINTASVTLIPLEVIAVRASAGTTQPASIVLTTLIATAIGTTAAVLAAKFAARRSPDPAPVTEPTEPISNSTDDSEAIEPAVDTAPPPVLHPPSRVGQLVFGGLVLAFLGAIVQKVIRHGFGFVFSIDGFTTISNWVLPMFISGFLIYGYFRGVRVYEALTEGAKEGFEIAVRVIPFMVAIFVAIGMFRASGALELLTNLLTPVTALIGMPAEALPMALIRPLSGSGAFGFMSEIVKANPNSFLADLVSTMQGASDTTFYTLAVYFGSVAIIRTRYALPVGLFADAVSAIASVLVCRLLLPGTA</sequence>
<feature type="transmembrane region" description="Helical" evidence="2">
    <location>
        <begin position="171"/>
        <end position="190"/>
    </location>
</feature>
<accession>A0ABW7C7F9</accession>
<feature type="transmembrane region" description="Helical" evidence="2">
    <location>
        <begin position="6"/>
        <end position="27"/>
    </location>
</feature>
<feature type="transmembrane region" description="Helical" evidence="2">
    <location>
        <begin position="312"/>
        <end position="330"/>
    </location>
</feature>
<feature type="transmembrane region" description="Helical" evidence="2">
    <location>
        <begin position="139"/>
        <end position="159"/>
    </location>
</feature>
<dbReference type="InterPro" id="IPR052549">
    <property type="entry name" value="SpmB"/>
</dbReference>
<name>A0ABW7C7F9_9CYAN</name>
<keyword evidence="2" id="KW-0812">Transmembrane</keyword>
<organism evidence="4 5">
    <name type="scientific">Limnothrix redekei LRLZ20PSL1</name>
    <dbReference type="NCBI Taxonomy" id="3112953"/>
    <lineage>
        <taxon>Bacteria</taxon>
        <taxon>Bacillati</taxon>
        <taxon>Cyanobacteriota</taxon>
        <taxon>Cyanophyceae</taxon>
        <taxon>Pseudanabaenales</taxon>
        <taxon>Pseudanabaenaceae</taxon>
        <taxon>Limnothrix</taxon>
    </lineage>
</organism>
<feature type="region of interest" description="Disordered" evidence="1">
    <location>
        <begin position="197"/>
        <end position="226"/>
    </location>
</feature>
<dbReference type="EMBL" id="JAZAQF010000029">
    <property type="protein sequence ID" value="MFG3817125.1"/>
    <property type="molecule type" value="Genomic_DNA"/>
</dbReference>
<feature type="domain" description="Nucleoside transporter/FeoB GTPase Gate" evidence="3">
    <location>
        <begin position="48"/>
        <end position="158"/>
    </location>
</feature>
<protein>
    <submittedName>
        <fullName evidence="4">Nucleoside recognition domain-containing protein</fullName>
    </submittedName>
</protein>
<dbReference type="PANTHER" id="PTHR35793">
    <property type="entry name" value="INNER MEMBRANE PROTEIN YJIG"/>
    <property type="match status" value="1"/>
</dbReference>
<reference evidence="5" key="1">
    <citation type="journal article" date="2024" name="Algal Res.">
        <title>Biochemical, toxicological and genomic investigation of a high-biomass producing Limnothrix strain isolated from Italian shallow drinking water reservoir.</title>
        <authorList>
            <person name="Simonazzi M."/>
            <person name="Shishido T.K."/>
            <person name="Delbaje E."/>
            <person name="Wahlsten M."/>
            <person name="Fewer D.P."/>
            <person name="Sivonen K."/>
            <person name="Pezzolesi L."/>
            <person name="Pistocchi R."/>
        </authorList>
    </citation>
    <scope>NUCLEOTIDE SEQUENCE [LARGE SCALE GENOMIC DNA]</scope>
    <source>
        <strain evidence="5">LRLZ20PSL1</strain>
    </source>
</reference>
<feature type="transmembrane region" description="Helical" evidence="2">
    <location>
        <begin position="39"/>
        <end position="60"/>
    </location>
</feature>
<gene>
    <name evidence="4" type="ORF">VPK24_05710</name>
</gene>
<dbReference type="InterPro" id="IPR011642">
    <property type="entry name" value="Gate_dom"/>
</dbReference>
<feature type="transmembrane region" description="Helical" evidence="2">
    <location>
        <begin position="271"/>
        <end position="292"/>
    </location>
</feature>
<dbReference type="InterPro" id="IPR011415">
    <property type="entry name" value="SpmA_SpmB"/>
</dbReference>
<keyword evidence="5" id="KW-1185">Reference proteome</keyword>